<dbReference type="EMBL" id="LCFD01000006">
    <property type="protein sequence ID" value="KKS86804.1"/>
    <property type="molecule type" value="Genomic_DNA"/>
</dbReference>
<evidence type="ECO:0000313" key="3">
    <source>
        <dbReference type="Proteomes" id="UP000034050"/>
    </source>
</evidence>
<dbReference type="Pfam" id="PF03372">
    <property type="entry name" value="Exo_endo_phos"/>
    <property type="match status" value="1"/>
</dbReference>
<dbReference type="InterPro" id="IPR005135">
    <property type="entry name" value="Endo/exonuclease/phosphatase"/>
</dbReference>
<organism evidence="2 3">
    <name type="scientific">Candidatus Gottesmanbacteria bacterium GW2011_GWB1_43_11</name>
    <dbReference type="NCBI Taxonomy" id="1618446"/>
    <lineage>
        <taxon>Bacteria</taxon>
        <taxon>Candidatus Gottesmaniibacteriota</taxon>
    </lineage>
</organism>
<comment type="caution">
    <text evidence="2">The sequence shown here is derived from an EMBL/GenBank/DDBJ whole genome shotgun (WGS) entry which is preliminary data.</text>
</comment>
<gene>
    <name evidence="2" type="ORF">UV61_C0006G0005</name>
</gene>
<dbReference type="SUPFAM" id="SSF56219">
    <property type="entry name" value="DNase I-like"/>
    <property type="match status" value="1"/>
</dbReference>
<reference evidence="2 3" key="1">
    <citation type="journal article" date="2015" name="Nature">
        <title>rRNA introns, odd ribosomes, and small enigmatic genomes across a large radiation of phyla.</title>
        <authorList>
            <person name="Brown C.T."/>
            <person name="Hug L.A."/>
            <person name="Thomas B.C."/>
            <person name="Sharon I."/>
            <person name="Castelle C.J."/>
            <person name="Singh A."/>
            <person name="Wilkins M.J."/>
            <person name="Williams K.H."/>
            <person name="Banfield J.F."/>
        </authorList>
    </citation>
    <scope>NUCLEOTIDE SEQUENCE [LARGE SCALE GENOMIC DNA]</scope>
</reference>
<dbReference type="InterPro" id="IPR036691">
    <property type="entry name" value="Endo/exonu/phosph_ase_sf"/>
</dbReference>
<feature type="domain" description="Endonuclease/exonuclease/phosphatase" evidence="1">
    <location>
        <begin position="6"/>
        <end position="247"/>
    </location>
</feature>
<dbReference type="STRING" id="1618446.UV61_C0006G0005"/>
<evidence type="ECO:0000259" key="1">
    <source>
        <dbReference type="Pfam" id="PF03372"/>
    </source>
</evidence>
<sequence length="256" mass="29854">MKIRTMQWNIGGAKIRKYFNDPTDTYLYVYEGFDYVQNILASSHSDIISLQEVHTSTKNNQAQDLAKYLQFPFWVSDTYSRSHIKSNQYLSTAILSKFPLSHHVFDLFYNPKYKDIGPKGEEWTSHDKGISRAIATLQKGKKLEIQTLHLTPFHRFHIDPLGEEAKKVRLDVEAKIKNDCPKLLLQGDFNIDTPSLRPFLPKLFADKMKQVILKTPTTPKGKWYDHILYKGFHHLQSYVITDVLTDHFPIYSEFEV</sequence>
<accession>A0A0G1CMQ2</accession>
<proteinExistence type="predicted"/>
<dbReference type="Gene3D" id="3.60.10.10">
    <property type="entry name" value="Endonuclease/exonuclease/phosphatase"/>
    <property type="match status" value="1"/>
</dbReference>
<dbReference type="GO" id="GO:0003824">
    <property type="term" value="F:catalytic activity"/>
    <property type="evidence" value="ECO:0007669"/>
    <property type="project" value="InterPro"/>
</dbReference>
<evidence type="ECO:0000313" key="2">
    <source>
        <dbReference type="EMBL" id="KKS86804.1"/>
    </source>
</evidence>
<dbReference type="AlphaFoldDB" id="A0A0G1CMQ2"/>
<dbReference type="Proteomes" id="UP000034050">
    <property type="component" value="Unassembled WGS sequence"/>
</dbReference>
<protein>
    <recommendedName>
        <fullName evidence="1">Endonuclease/exonuclease/phosphatase domain-containing protein</fullName>
    </recommendedName>
</protein>
<name>A0A0G1CMQ2_9BACT</name>